<dbReference type="InterPro" id="IPR031334">
    <property type="entry name" value="Piezo_cap_dom"/>
</dbReference>
<dbReference type="GO" id="GO:0016020">
    <property type="term" value="C:membrane"/>
    <property type="evidence" value="ECO:0007669"/>
    <property type="project" value="InterPro"/>
</dbReference>
<accession>A0A8C5T3N5</accession>
<proteinExistence type="predicted"/>
<reference evidence="5" key="1">
    <citation type="submission" date="2025-08" db="UniProtKB">
        <authorList>
            <consortium name="Ensembl"/>
        </authorList>
    </citation>
    <scope>IDENTIFICATION</scope>
</reference>
<dbReference type="AlphaFoldDB" id="A0A8C5T3N5"/>
<dbReference type="PANTHER" id="PTHR47049">
    <property type="entry name" value="PIEZO-TYPE MECHANOSENSITIVE ION CHANNEL HOMOLOG"/>
    <property type="match status" value="1"/>
</dbReference>
<protein>
    <recommendedName>
        <fullName evidence="7">Piezo non-specific cation channel R-Ras-binding domain-containing protein</fullName>
    </recommendedName>
</protein>
<dbReference type="OrthoDB" id="303066at2759"/>
<evidence type="ECO:0008006" key="7">
    <source>
        <dbReference type="Google" id="ProtNLM"/>
    </source>
</evidence>
<feature type="domain" description="Piezo THU9 and anchor" evidence="4">
    <location>
        <begin position="2"/>
        <end position="36"/>
    </location>
</feature>
<keyword evidence="2" id="KW-0472">Membrane</keyword>
<dbReference type="Proteomes" id="UP000694560">
    <property type="component" value="Unplaced"/>
</dbReference>
<keyword evidence="2" id="KW-0812">Transmembrane</keyword>
<dbReference type="GO" id="GO:0008381">
    <property type="term" value="F:mechanosensitive monoatomic ion channel activity"/>
    <property type="evidence" value="ECO:0007669"/>
    <property type="project" value="InterPro"/>
</dbReference>
<dbReference type="PANTHER" id="PTHR47049:SF5">
    <property type="entry name" value="PIEZO-TYPE MECHANOSENSITIVE ION CHANNEL COMPONENT"/>
    <property type="match status" value="1"/>
</dbReference>
<evidence type="ECO:0000313" key="6">
    <source>
        <dbReference type="Proteomes" id="UP000694560"/>
    </source>
</evidence>
<evidence type="ECO:0000313" key="5">
    <source>
        <dbReference type="Ensembl" id="ENSMCSP00000001019.1"/>
    </source>
</evidence>
<feature type="domain" description="Piezo non-specific cation channel cap" evidence="3">
    <location>
        <begin position="73"/>
        <end position="268"/>
    </location>
</feature>
<dbReference type="InterPro" id="IPR056770">
    <property type="entry name" value="Piezo_THU9_anchor"/>
</dbReference>
<dbReference type="Ensembl" id="ENSMCST00000001044.1">
    <property type="protein sequence ID" value="ENSMCSP00000001019.1"/>
    <property type="gene ID" value="ENSMCSG00000000765.1"/>
</dbReference>
<evidence type="ECO:0000259" key="4">
    <source>
        <dbReference type="Pfam" id="PF24874"/>
    </source>
</evidence>
<sequence>PQPKGQKKKKVVKYGMGGLIILFLVGIIWFPLLFMSLVRSVVGIVNHPIDVTVTLKLGGYEPLFSTSAQQQSIQPFTPQDYEDLSKEFEREPLAMQFISLYGYEDIVTARIEGSSGSLWSISPPSREQMKLELQNGSSHITIHLTWSFQRDLGKGGTVEHAYGKHTTDLAPGSTQRLQLAQLLEGTRDEQLPKLFPKYIRAPNGLEAEPVQQLLPDDEDSYLDVEVQLKRQRRGSGRGTSFVEWWVVRLKDAPPDDSHILGMVIFNDKDHGALRVHRAGDRQVRAGLLQRDLTLHHVRGAALRGSHPEAVPGHLPGAGDGRAGAGGGALRQAHLPLPLARDHDQMDQREGIRGRGRSPPCQGHHRQCLKQPPRLGPRAAPGAVGCGPRDDVLLDVFLDVFLMLLQSRPTCADHVVPCRGGAQGVAPSSHWAALVARWVWGVRSQPVSLPCQPQPCSRTRLNSKAIAPPQLQDGGSGLWPPKFGGVWQPQLDFRHL</sequence>
<dbReference type="Pfam" id="PF24874">
    <property type="entry name" value="Piezo_THU9_anchor"/>
    <property type="match status" value="1"/>
</dbReference>
<evidence type="ECO:0000256" key="1">
    <source>
        <dbReference type="SAM" id="MobiDB-lite"/>
    </source>
</evidence>
<feature type="compositionally biased region" description="Low complexity" evidence="1">
    <location>
        <begin position="371"/>
        <end position="381"/>
    </location>
</feature>
<dbReference type="InterPro" id="IPR027272">
    <property type="entry name" value="Piezo"/>
</dbReference>
<reference evidence="5" key="2">
    <citation type="submission" date="2025-09" db="UniProtKB">
        <authorList>
            <consortium name="Ensembl"/>
        </authorList>
    </citation>
    <scope>IDENTIFICATION</scope>
</reference>
<dbReference type="Pfam" id="PF12166">
    <property type="entry name" value="Piezo_cap"/>
    <property type="match status" value="1"/>
</dbReference>
<evidence type="ECO:0000256" key="2">
    <source>
        <dbReference type="SAM" id="Phobius"/>
    </source>
</evidence>
<evidence type="ECO:0000259" key="3">
    <source>
        <dbReference type="Pfam" id="PF12166"/>
    </source>
</evidence>
<organism evidence="5 6">
    <name type="scientific">Malurus cyaneus samueli</name>
    <dbReference type="NCBI Taxonomy" id="2593467"/>
    <lineage>
        <taxon>Eukaryota</taxon>
        <taxon>Metazoa</taxon>
        <taxon>Chordata</taxon>
        <taxon>Craniata</taxon>
        <taxon>Vertebrata</taxon>
        <taxon>Euteleostomi</taxon>
        <taxon>Archelosauria</taxon>
        <taxon>Archosauria</taxon>
        <taxon>Dinosauria</taxon>
        <taxon>Saurischia</taxon>
        <taxon>Theropoda</taxon>
        <taxon>Coelurosauria</taxon>
        <taxon>Aves</taxon>
        <taxon>Neognathae</taxon>
        <taxon>Neoaves</taxon>
        <taxon>Telluraves</taxon>
        <taxon>Australaves</taxon>
        <taxon>Passeriformes</taxon>
        <taxon>Meliphagoidea</taxon>
        <taxon>Maluridae</taxon>
        <taxon>Malurus</taxon>
    </lineage>
</organism>
<feature type="transmembrane region" description="Helical" evidence="2">
    <location>
        <begin position="12"/>
        <end position="38"/>
    </location>
</feature>
<feature type="region of interest" description="Disordered" evidence="1">
    <location>
        <begin position="348"/>
        <end position="381"/>
    </location>
</feature>
<name>A0A8C5T3N5_9PASS</name>
<keyword evidence="2" id="KW-1133">Transmembrane helix</keyword>
<keyword evidence="6" id="KW-1185">Reference proteome</keyword>